<evidence type="ECO:0000313" key="1">
    <source>
        <dbReference type="EMBL" id="PTE13411.1"/>
    </source>
</evidence>
<name>A0A2T4J691_FUSBL</name>
<dbReference type="Gene3D" id="3.90.550.10">
    <property type="entry name" value="Spore Coat Polysaccharide Biosynthesis Protein SpsA, Chain A"/>
    <property type="match status" value="1"/>
</dbReference>
<protein>
    <recommendedName>
        <fullName evidence="3">Glycosyltransferase like family protein</fullName>
    </recommendedName>
</protein>
<dbReference type="RefSeq" id="WP_107674125.1">
    <property type="nucleotide sequence ID" value="NZ_PZKE01000014.1"/>
</dbReference>
<proteinExistence type="predicted"/>
<dbReference type="InterPro" id="IPR029044">
    <property type="entry name" value="Nucleotide-diphossugar_trans"/>
</dbReference>
<organism evidence="1 2">
    <name type="scientific">Fuscovulum blasticum DSM 2131</name>
    <dbReference type="NCBI Taxonomy" id="1188250"/>
    <lineage>
        <taxon>Bacteria</taxon>
        <taxon>Pseudomonadati</taxon>
        <taxon>Pseudomonadota</taxon>
        <taxon>Alphaproteobacteria</taxon>
        <taxon>Rhodobacterales</taxon>
        <taxon>Paracoccaceae</taxon>
        <taxon>Pseudogemmobacter</taxon>
    </lineage>
</organism>
<evidence type="ECO:0000313" key="2">
    <source>
        <dbReference type="Proteomes" id="UP000241362"/>
    </source>
</evidence>
<dbReference type="AlphaFoldDB" id="A0A2T4J691"/>
<gene>
    <name evidence="1" type="ORF">C5F44_13785</name>
</gene>
<keyword evidence="2" id="KW-1185">Reference proteome</keyword>
<accession>A0A2T4J691</accession>
<reference evidence="1 2" key="1">
    <citation type="submission" date="2018-03" db="EMBL/GenBank/DDBJ databases">
        <title>Rhodobacter blasticus.</title>
        <authorList>
            <person name="Meyer T.E."/>
            <person name="Miller S."/>
            <person name="Lodha T."/>
            <person name="Gandham S."/>
            <person name="Chintalapati S."/>
            <person name="Chintalapati V.R."/>
        </authorList>
    </citation>
    <scope>NUCLEOTIDE SEQUENCE [LARGE SCALE GENOMIC DNA]</scope>
    <source>
        <strain evidence="1 2">DSM 2131</strain>
    </source>
</reference>
<dbReference type="EMBL" id="PZKE01000014">
    <property type="protein sequence ID" value="PTE13411.1"/>
    <property type="molecule type" value="Genomic_DNA"/>
</dbReference>
<comment type="caution">
    <text evidence="1">The sequence shown here is derived from an EMBL/GenBank/DDBJ whole genome shotgun (WGS) entry which is preliminary data.</text>
</comment>
<sequence length="249" mass="28809">MKPVPTYVQDKDESTLMFSVCSLVRDQAKYDRLLESFERFGFTPDKAEFLAADNREGNQFHGFSWHKQMLPRCKGRYVIFCHEDVELVDRGYDDLVAAIEALEEADPKWLVAGVAGSPWRPLNHSVTAQALHISDVFGNDRRRGNVPCRVESLDECFLLMRRLKPVLNSYDMQGFHYYGADLCLQAEFLGGRAYAIDFHLHHYGRAIADENFHRLRQEMAQKYRRWFPGRILHCVTGRVALGGGWYEAR</sequence>
<evidence type="ECO:0008006" key="3">
    <source>
        <dbReference type="Google" id="ProtNLM"/>
    </source>
</evidence>
<dbReference type="SMR" id="A0A2T4J691"/>
<dbReference type="Proteomes" id="UP000241362">
    <property type="component" value="Unassembled WGS sequence"/>
</dbReference>